<keyword evidence="2" id="KW-1185">Reference proteome</keyword>
<dbReference type="EMBL" id="JACHMH010000001">
    <property type="protein sequence ID" value="MBB4681459.1"/>
    <property type="molecule type" value="Genomic_DNA"/>
</dbReference>
<name>A0A7W7FZR8_9PSEU</name>
<comment type="caution">
    <text evidence="1">The sequence shown here is derived from an EMBL/GenBank/DDBJ whole genome shotgun (WGS) entry which is preliminary data.</text>
</comment>
<gene>
    <name evidence="1" type="ORF">HNR67_007577</name>
</gene>
<dbReference type="RefSeq" id="WP_185008046.1">
    <property type="nucleotide sequence ID" value="NZ_BAAAUI010000008.1"/>
</dbReference>
<reference evidence="1 2" key="1">
    <citation type="submission" date="2020-08" db="EMBL/GenBank/DDBJ databases">
        <title>Sequencing the genomes of 1000 actinobacteria strains.</title>
        <authorList>
            <person name="Klenk H.-P."/>
        </authorList>
    </citation>
    <scope>NUCLEOTIDE SEQUENCE [LARGE SCALE GENOMIC DNA]</scope>
    <source>
        <strain evidence="1 2">DSM 44230</strain>
    </source>
</reference>
<evidence type="ECO:0000313" key="2">
    <source>
        <dbReference type="Proteomes" id="UP000533598"/>
    </source>
</evidence>
<accession>A0A7W7FZR8</accession>
<sequence>MASSDTGYGGLAGDLFLRLAADGLLALDAEQAAGIVAELVRTLDSVCLLLRCAGEDERESAADWLIPGERVAAVAVDRRSLEAARLELPKYIEAFRLVRDRAAAS</sequence>
<dbReference type="AlphaFoldDB" id="A0A7W7FZR8"/>
<protein>
    <submittedName>
        <fullName evidence="1">Uncharacterized protein</fullName>
    </submittedName>
</protein>
<dbReference type="Proteomes" id="UP000533598">
    <property type="component" value="Unassembled WGS sequence"/>
</dbReference>
<organism evidence="1 2">
    <name type="scientific">Crossiella cryophila</name>
    <dbReference type="NCBI Taxonomy" id="43355"/>
    <lineage>
        <taxon>Bacteria</taxon>
        <taxon>Bacillati</taxon>
        <taxon>Actinomycetota</taxon>
        <taxon>Actinomycetes</taxon>
        <taxon>Pseudonocardiales</taxon>
        <taxon>Pseudonocardiaceae</taxon>
        <taxon>Crossiella</taxon>
    </lineage>
</organism>
<evidence type="ECO:0000313" key="1">
    <source>
        <dbReference type="EMBL" id="MBB4681459.1"/>
    </source>
</evidence>
<proteinExistence type="predicted"/>